<dbReference type="GO" id="GO:0009407">
    <property type="term" value="P:toxin catabolic process"/>
    <property type="evidence" value="ECO:0007669"/>
    <property type="project" value="UniProtKB-ARBA"/>
</dbReference>
<evidence type="ECO:0000256" key="3">
    <source>
        <dbReference type="ARBA" id="ARBA00022575"/>
    </source>
</evidence>
<dbReference type="InterPro" id="IPR004045">
    <property type="entry name" value="Glutathione_S-Trfase_N"/>
</dbReference>
<keyword evidence="3" id="KW-0216">Detoxification</keyword>
<dbReference type="SUPFAM" id="SSF47616">
    <property type="entry name" value="GST C-terminal domain-like"/>
    <property type="match status" value="1"/>
</dbReference>
<dbReference type="Proteomes" id="UP001064489">
    <property type="component" value="Chromosome 12"/>
</dbReference>
<gene>
    <name evidence="9" type="ORF">LWI28_015390</name>
</gene>
<dbReference type="SFLD" id="SFLDG01152">
    <property type="entry name" value="Main.3:_Omega-_and_Tau-like"/>
    <property type="match status" value="1"/>
</dbReference>
<dbReference type="Pfam" id="PF02798">
    <property type="entry name" value="GST_N"/>
    <property type="match status" value="1"/>
</dbReference>
<dbReference type="Gene3D" id="1.20.1050.10">
    <property type="match status" value="1"/>
</dbReference>
<comment type="caution">
    <text evidence="9">The sequence shown here is derived from an EMBL/GenBank/DDBJ whole genome shotgun (WGS) entry which is preliminary data.</text>
</comment>
<dbReference type="PANTHER" id="PTHR11260">
    <property type="entry name" value="GLUTATHIONE S-TRANSFERASE, GST, SUPERFAMILY, GST DOMAIN CONTAINING"/>
    <property type="match status" value="1"/>
</dbReference>
<dbReference type="InterPro" id="IPR004046">
    <property type="entry name" value="GST_C"/>
</dbReference>
<dbReference type="PROSITE" id="PS50404">
    <property type="entry name" value="GST_NTER"/>
    <property type="match status" value="1"/>
</dbReference>
<keyword evidence="10" id="KW-1185">Reference proteome</keyword>
<keyword evidence="4" id="KW-0808">Transferase</keyword>
<dbReference type="PANTHER" id="PTHR11260:SF676">
    <property type="entry name" value="GLUTATHIONE S-TRANSFERASE U8"/>
    <property type="match status" value="1"/>
</dbReference>
<feature type="domain" description="GST N-terminal" evidence="7">
    <location>
        <begin position="1"/>
        <end position="57"/>
    </location>
</feature>
<dbReference type="InterPro" id="IPR036249">
    <property type="entry name" value="Thioredoxin-like_sf"/>
</dbReference>
<dbReference type="EC" id="2.5.1.18" evidence="2"/>
<dbReference type="InterPro" id="IPR045074">
    <property type="entry name" value="GST_C_Tau"/>
</dbReference>
<comment type="catalytic activity">
    <reaction evidence="6">
        <text>RX + glutathione = an S-substituted glutathione + a halide anion + H(+)</text>
        <dbReference type="Rhea" id="RHEA:16437"/>
        <dbReference type="ChEBI" id="CHEBI:15378"/>
        <dbReference type="ChEBI" id="CHEBI:16042"/>
        <dbReference type="ChEBI" id="CHEBI:17792"/>
        <dbReference type="ChEBI" id="CHEBI:57925"/>
        <dbReference type="ChEBI" id="CHEBI:90779"/>
        <dbReference type="EC" id="2.5.1.18"/>
    </reaction>
</comment>
<dbReference type="GO" id="GO:0006749">
    <property type="term" value="P:glutathione metabolic process"/>
    <property type="evidence" value="ECO:0007669"/>
    <property type="project" value="InterPro"/>
</dbReference>
<protein>
    <recommendedName>
        <fullName evidence="2">glutathione transferase</fullName>
        <ecNumber evidence="2">2.5.1.18</ecNumber>
    </recommendedName>
</protein>
<dbReference type="InterPro" id="IPR040079">
    <property type="entry name" value="Glutathione_S-Trfase"/>
</dbReference>
<evidence type="ECO:0000256" key="6">
    <source>
        <dbReference type="ARBA" id="ARBA00047960"/>
    </source>
</evidence>
<dbReference type="GO" id="GO:0005829">
    <property type="term" value="C:cytosol"/>
    <property type="evidence" value="ECO:0007669"/>
    <property type="project" value="UniProtKB-SubCell"/>
</dbReference>
<dbReference type="SFLD" id="SFLDS00019">
    <property type="entry name" value="Glutathione_Transferase_(cytos"/>
    <property type="match status" value="1"/>
</dbReference>
<evidence type="ECO:0000256" key="4">
    <source>
        <dbReference type="ARBA" id="ARBA00022679"/>
    </source>
</evidence>
<comment type="similarity">
    <text evidence="5">Belongs to the GST superfamily. Tau family.</text>
</comment>
<evidence type="ECO:0000256" key="5">
    <source>
        <dbReference type="ARBA" id="ARBA00025743"/>
    </source>
</evidence>
<dbReference type="AlphaFoldDB" id="A0AAD5NHA9"/>
<evidence type="ECO:0000313" key="9">
    <source>
        <dbReference type="EMBL" id="KAI9157008.1"/>
    </source>
</evidence>
<sequence>MGTQFQVVEQDTTNKSPLLLNSNAIYKKIPVLIHNQKPICESLVIIEYIDETWKNATPILPLDPYEKAVARFWAKFVEEKFTEVMRKVVFTKGEQQEKEVKEAKEAMEVLEGELKGKKFFGGDKIGLVDIVLGWISIWLEIMEETAGVRILDSEKCPWIHKWMHNFIDLSFVKENIPPRDRLVHYYQQIRQNQMSCFLSK</sequence>
<evidence type="ECO:0000259" key="8">
    <source>
        <dbReference type="PROSITE" id="PS50405"/>
    </source>
</evidence>
<comment type="subcellular location">
    <subcellularLocation>
        <location evidence="1">Cytoplasm</location>
        <location evidence="1">Cytosol</location>
    </subcellularLocation>
</comment>
<dbReference type="EMBL" id="JAJSOW010000107">
    <property type="protein sequence ID" value="KAI9157008.1"/>
    <property type="molecule type" value="Genomic_DNA"/>
</dbReference>
<name>A0AAD5NHA9_ACENE</name>
<accession>A0AAD5NHA9</accession>
<evidence type="ECO:0000256" key="2">
    <source>
        <dbReference type="ARBA" id="ARBA00012452"/>
    </source>
</evidence>
<evidence type="ECO:0000259" key="7">
    <source>
        <dbReference type="PROSITE" id="PS50404"/>
    </source>
</evidence>
<dbReference type="Gene3D" id="3.40.30.10">
    <property type="entry name" value="Glutaredoxin"/>
    <property type="match status" value="1"/>
</dbReference>
<dbReference type="Pfam" id="PF00043">
    <property type="entry name" value="GST_C"/>
    <property type="match status" value="1"/>
</dbReference>
<proteinExistence type="inferred from homology"/>
<evidence type="ECO:0000313" key="10">
    <source>
        <dbReference type="Proteomes" id="UP001064489"/>
    </source>
</evidence>
<feature type="domain" description="GST C-terminal" evidence="8">
    <location>
        <begin position="63"/>
        <end position="186"/>
    </location>
</feature>
<dbReference type="CDD" id="cd03185">
    <property type="entry name" value="GST_C_Tau"/>
    <property type="match status" value="1"/>
</dbReference>
<reference evidence="9" key="1">
    <citation type="journal article" date="2022" name="Plant J.">
        <title>Strategies of tolerance reflected in two North American maple genomes.</title>
        <authorList>
            <person name="McEvoy S.L."/>
            <person name="Sezen U.U."/>
            <person name="Trouern-Trend A."/>
            <person name="McMahon S.M."/>
            <person name="Schaberg P.G."/>
            <person name="Yang J."/>
            <person name="Wegrzyn J.L."/>
            <person name="Swenson N.G."/>
        </authorList>
    </citation>
    <scope>NUCLEOTIDE SEQUENCE</scope>
    <source>
        <strain evidence="9">91603</strain>
    </source>
</reference>
<dbReference type="GO" id="GO:0004364">
    <property type="term" value="F:glutathione transferase activity"/>
    <property type="evidence" value="ECO:0007669"/>
    <property type="project" value="UniProtKB-EC"/>
</dbReference>
<dbReference type="PROSITE" id="PS50405">
    <property type="entry name" value="GST_CTER"/>
    <property type="match status" value="1"/>
</dbReference>
<organism evidence="9 10">
    <name type="scientific">Acer negundo</name>
    <name type="common">Box elder</name>
    <dbReference type="NCBI Taxonomy" id="4023"/>
    <lineage>
        <taxon>Eukaryota</taxon>
        <taxon>Viridiplantae</taxon>
        <taxon>Streptophyta</taxon>
        <taxon>Embryophyta</taxon>
        <taxon>Tracheophyta</taxon>
        <taxon>Spermatophyta</taxon>
        <taxon>Magnoliopsida</taxon>
        <taxon>eudicotyledons</taxon>
        <taxon>Gunneridae</taxon>
        <taxon>Pentapetalae</taxon>
        <taxon>rosids</taxon>
        <taxon>malvids</taxon>
        <taxon>Sapindales</taxon>
        <taxon>Sapindaceae</taxon>
        <taxon>Hippocastanoideae</taxon>
        <taxon>Acereae</taxon>
        <taxon>Acer</taxon>
    </lineage>
</organism>
<dbReference type="FunFam" id="1.20.1050.10:FF:000012">
    <property type="entry name" value="Tau class glutathione S-transferase"/>
    <property type="match status" value="1"/>
</dbReference>
<dbReference type="InterPro" id="IPR045073">
    <property type="entry name" value="Omega/Tau-like"/>
</dbReference>
<dbReference type="InterPro" id="IPR010987">
    <property type="entry name" value="Glutathione-S-Trfase_C-like"/>
</dbReference>
<dbReference type="InterPro" id="IPR036282">
    <property type="entry name" value="Glutathione-S-Trfase_C_sf"/>
</dbReference>
<dbReference type="SUPFAM" id="SSF52833">
    <property type="entry name" value="Thioredoxin-like"/>
    <property type="match status" value="1"/>
</dbReference>
<evidence type="ECO:0000256" key="1">
    <source>
        <dbReference type="ARBA" id="ARBA00004514"/>
    </source>
</evidence>
<dbReference type="SFLD" id="SFLDG00358">
    <property type="entry name" value="Main_(cytGST)"/>
    <property type="match status" value="1"/>
</dbReference>
<reference evidence="9" key="2">
    <citation type="submission" date="2023-02" db="EMBL/GenBank/DDBJ databases">
        <authorList>
            <person name="Swenson N.G."/>
            <person name="Wegrzyn J.L."/>
            <person name="Mcevoy S.L."/>
        </authorList>
    </citation>
    <scope>NUCLEOTIDE SEQUENCE</scope>
    <source>
        <strain evidence="9">91603</strain>
        <tissue evidence="9">Leaf</tissue>
    </source>
</reference>